<dbReference type="Gene3D" id="1.10.196.10">
    <property type="match status" value="1"/>
</dbReference>
<feature type="domain" description="RGS" evidence="1">
    <location>
        <begin position="66"/>
        <end position="182"/>
    </location>
</feature>
<accession>A0ABD1JU67</accession>
<protein>
    <recommendedName>
        <fullName evidence="1">RGS domain-containing protein</fullName>
    </recommendedName>
</protein>
<gene>
    <name evidence="2" type="ORF">ACEWY4_015053</name>
</gene>
<reference evidence="2 3" key="1">
    <citation type="submission" date="2024-09" db="EMBL/GenBank/DDBJ databases">
        <title>A chromosome-level genome assembly of Gray's grenadier anchovy, Coilia grayii.</title>
        <authorList>
            <person name="Fu Z."/>
        </authorList>
    </citation>
    <scope>NUCLEOTIDE SEQUENCE [LARGE SCALE GENOMIC DNA]</scope>
    <source>
        <strain evidence="2">G4</strain>
        <tissue evidence="2">Muscle</tissue>
    </source>
</reference>
<dbReference type="EMBL" id="JBHFQA010000012">
    <property type="protein sequence ID" value="KAL2090365.1"/>
    <property type="molecule type" value="Genomic_DNA"/>
</dbReference>
<proteinExistence type="predicted"/>
<name>A0ABD1JU67_9TELE</name>
<dbReference type="SMART" id="SM00315">
    <property type="entry name" value="RGS"/>
    <property type="match status" value="1"/>
</dbReference>
<organism evidence="2 3">
    <name type="scientific">Coilia grayii</name>
    <name type="common">Gray's grenadier anchovy</name>
    <dbReference type="NCBI Taxonomy" id="363190"/>
    <lineage>
        <taxon>Eukaryota</taxon>
        <taxon>Metazoa</taxon>
        <taxon>Chordata</taxon>
        <taxon>Craniata</taxon>
        <taxon>Vertebrata</taxon>
        <taxon>Euteleostomi</taxon>
        <taxon>Actinopterygii</taxon>
        <taxon>Neopterygii</taxon>
        <taxon>Teleostei</taxon>
        <taxon>Clupei</taxon>
        <taxon>Clupeiformes</taxon>
        <taxon>Clupeoidei</taxon>
        <taxon>Engraulidae</taxon>
        <taxon>Coilinae</taxon>
        <taxon>Coilia</taxon>
    </lineage>
</organism>
<sequence length="192" mass="22387">MREAAAHLRETACLTTLKASDIQMDKKTKKNKSWRTQLSYLLKNSTSQRKRSTTPTEDELDQWAESMNTLLSSRYGRIAFHVFMKSEFCEENLEFWIACEDLRQIKSPTKLRSRARGIYEQFVKCESPKEVNLDFFTRDAIEQSLHNPSLSCFSSAQTKVYSLMENNCYPRFLLSSLYSDLRSAAVQKERHS</sequence>
<dbReference type="SUPFAM" id="SSF48097">
    <property type="entry name" value="Regulator of G-protein signaling, RGS"/>
    <property type="match status" value="1"/>
</dbReference>
<dbReference type="FunFam" id="1.10.167.10:FF:000001">
    <property type="entry name" value="Putative regulator of g-protein signaling 12"/>
    <property type="match status" value="1"/>
</dbReference>
<dbReference type="PANTHER" id="PTHR10845:SF43">
    <property type="entry name" value="REGULATOR OF G-PROTEIN SIGNALING 2"/>
    <property type="match status" value="1"/>
</dbReference>
<dbReference type="Proteomes" id="UP001591681">
    <property type="component" value="Unassembled WGS sequence"/>
</dbReference>
<evidence type="ECO:0000313" key="2">
    <source>
        <dbReference type="EMBL" id="KAL2090365.1"/>
    </source>
</evidence>
<dbReference type="AlphaFoldDB" id="A0ABD1JU67"/>
<dbReference type="PROSITE" id="PS50132">
    <property type="entry name" value="RGS"/>
    <property type="match status" value="1"/>
</dbReference>
<dbReference type="InterPro" id="IPR016137">
    <property type="entry name" value="RGS"/>
</dbReference>
<dbReference type="PRINTS" id="PR01301">
    <property type="entry name" value="RGSPROTEIN"/>
</dbReference>
<dbReference type="Pfam" id="PF00615">
    <property type="entry name" value="RGS"/>
    <property type="match status" value="1"/>
</dbReference>
<dbReference type="PANTHER" id="PTHR10845">
    <property type="entry name" value="REGULATOR OF G PROTEIN SIGNALING"/>
    <property type="match status" value="1"/>
</dbReference>
<dbReference type="Gene3D" id="1.10.167.10">
    <property type="entry name" value="Regulator of G-protein Signalling 4, domain 2"/>
    <property type="match status" value="1"/>
</dbReference>
<dbReference type="InterPro" id="IPR036305">
    <property type="entry name" value="RGS_sf"/>
</dbReference>
<comment type="caution">
    <text evidence="2">The sequence shown here is derived from an EMBL/GenBank/DDBJ whole genome shotgun (WGS) entry which is preliminary data.</text>
</comment>
<evidence type="ECO:0000313" key="3">
    <source>
        <dbReference type="Proteomes" id="UP001591681"/>
    </source>
</evidence>
<dbReference type="InterPro" id="IPR024066">
    <property type="entry name" value="RGS_subdom1/3"/>
</dbReference>
<dbReference type="InterPro" id="IPR044926">
    <property type="entry name" value="RGS_subdomain_2"/>
</dbReference>
<keyword evidence="3" id="KW-1185">Reference proteome</keyword>
<evidence type="ECO:0000259" key="1">
    <source>
        <dbReference type="PROSITE" id="PS50132"/>
    </source>
</evidence>